<dbReference type="Proteomes" id="UP001186974">
    <property type="component" value="Unassembled WGS sequence"/>
</dbReference>
<keyword evidence="2" id="KW-1185">Reference proteome</keyword>
<reference evidence="1" key="1">
    <citation type="submission" date="2024-09" db="EMBL/GenBank/DDBJ databases">
        <title>Black Yeasts Isolated from many extreme environments.</title>
        <authorList>
            <person name="Coleine C."/>
            <person name="Stajich J.E."/>
            <person name="Selbmann L."/>
        </authorList>
    </citation>
    <scope>NUCLEOTIDE SEQUENCE</scope>
    <source>
        <strain evidence="1">CCFEE 5737</strain>
    </source>
</reference>
<evidence type="ECO:0000313" key="2">
    <source>
        <dbReference type="Proteomes" id="UP001186974"/>
    </source>
</evidence>
<protein>
    <submittedName>
        <fullName evidence="1">Uncharacterized protein</fullName>
    </submittedName>
</protein>
<name>A0ACC3D6M6_9PEZI</name>
<sequence>RLRDGWEKMEIKWREAITMMDGWRKRMMNGGDTINLEDLKLGFGLGIGLGAQASPDNSMDLVDGDEVAEMEGDDIDELGAGLPSPSKSDSLDDVVPTKQPSSARGPNFGDIDLHKPYLPLKDSPSYIRSPTKVKFLTPSLEVHHPGPEDYFGELEASSISARSQEKAQSSDKTRKRSPSPTKLAEERSPKVSLTVQEKLNVAQAEAEAAAAAKRRMKNSEDETEPKNVDNGSSNDSSGRSGRSADSGYGDEVAGLQSHAEVRARNSPRKSNVKGRPRKRKSTLTAAELDTLMGDFLK</sequence>
<evidence type="ECO:0000313" key="1">
    <source>
        <dbReference type="EMBL" id="KAK3062430.1"/>
    </source>
</evidence>
<organism evidence="1 2">
    <name type="scientific">Coniosporium uncinatum</name>
    <dbReference type="NCBI Taxonomy" id="93489"/>
    <lineage>
        <taxon>Eukaryota</taxon>
        <taxon>Fungi</taxon>
        <taxon>Dikarya</taxon>
        <taxon>Ascomycota</taxon>
        <taxon>Pezizomycotina</taxon>
        <taxon>Dothideomycetes</taxon>
        <taxon>Dothideomycetes incertae sedis</taxon>
        <taxon>Coniosporium</taxon>
    </lineage>
</organism>
<accession>A0ACC3D6M6</accession>
<comment type="caution">
    <text evidence="1">The sequence shown here is derived from an EMBL/GenBank/DDBJ whole genome shotgun (WGS) entry which is preliminary data.</text>
</comment>
<proteinExistence type="predicted"/>
<gene>
    <name evidence="1" type="ORF">LTS18_004062</name>
</gene>
<dbReference type="EMBL" id="JAWDJW010007292">
    <property type="protein sequence ID" value="KAK3062430.1"/>
    <property type="molecule type" value="Genomic_DNA"/>
</dbReference>
<feature type="non-terminal residue" evidence="1">
    <location>
        <position position="1"/>
    </location>
</feature>